<dbReference type="SUPFAM" id="SSF46785">
    <property type="entry name" value="Winged helix' DNA-binding domain"/>
    <property type="match status" value="1"/>
</dbReference>
<evidence type="ECO:0000313" key="2">
    <source>
        <dbReference type="EMBL" id="NYD35233.1"/>
    </source>
</evidence>
<reference evidence="2 3" key="1">
    <citation type="submission" date="2020-07" db="EMBL/GenBank/DDBJ databases">
        <title>Sequencing the genomes of 1000 actinobacteria strains.</title>
        <authorList>
            <person name="Klenk H.-P."/>
        </authorList>
    </citation>
    <scope>NUCLEOTIDE SEQUENCE [LARGE SCALE GENOMIC DNA]</scope>
    <source>
        <strain evidence="2 3">DSM 45772</strain>
    </source>
</reference>
<proteinExistence type="predicted"/>
<dbReference type="InterPro" id="IPR011991">
    <property type="entry name" value="ArsR-like_HTH"/>
</dbReference>
<organism evidence="2 3">
    <name type="scientific">Actinomycetospora corticicola</name>
    <dbReference type="NCBI Taxonomy" id="663602"/>
    <lineage>
        <taxon>Bacteria</taxon>
        <taxon>Bacillati</taxon>
        <taxon>Actinomycetota</taxon>
        <taxon>Actinomycetes</taxon>
        <taxon>Pseudonocardiales</taxon>
        <taxon>Pseudonocardiaceae</taxon>
        <taxon>Actinomycetospora</taxon>
    </lineage>
</organism>
<evidence type="ECO:0000313" key="3">
    <source>
        <dbReference type="Proteomes" id="UP000535890"/>
    </source>
</evidence>
<dbReference type="GO" id="GO:0006950">
    <property type="term" value="P:response to stress"/>
    <property type="evidence" value="ECO:0007669"/>
    <property type="project" value="TreeGrafter"/>
</dbReference>
<dbReference type="AlphaFoldDB" id="A0A7Y9DTI5"/>
<dbReference type="PANTHER" id="PTHR33164:SF99">
    <property type="entry name" value="MARR FAMILY REGULATORY PROTEIN"/>
    <property type="match status" value="1"/>
</dbReference>
<dbReference type="GO" id="GO:0003700">
    <property type="term" value="F:DNA-binding transcription factor activity"/>
    <property type="evidence" value="ECO:0007669"/>
    <property type="project" value="InterPro"/>
</dbReference>
<dbReference type="CDD" id="cd00090">
    <property type="entry name" value="HTH_ARSR"/>
    <property type="match status" value="1"/>
</dbReference>
<protein>
    <submittedName>
        <fullName evidence="2">DNA-binding MarR family transcriptional regulator</fullName>
    </submittedName>
</protein>
<keyword evidence="3" id="KW-1185">Reference proteome</keyword>
<name>A0A7Y9DTI5_9PSEU</name>
<dbReference type="InterPro" id="IPR000835">
    <property type="entry name" value="HTH_MarR-typ"/>
</dbReference>
<dbReference type="InterPro" id="IPR036388">
    <property type="entry name" value="WH-like_DNA-bd_sf"/>
</dbReference>
<feature type="domain" description="HTH marR-type" evidence="1">
    <location>
        <begin position="3"/>
        <end position="137"/>
    </location>
</feature>
<dbReference type="PANTHER" id="PTHR33164">
    <property type="entry name" value="TRANSCRIPTIONAL REGULATOR, MARR FAMILY"/>
    <property type="match status" value="1"/>
</dbReference>
<dbReference type="InterPro" id="IPR036390">
    <property type="entry name" value="WH_DNA-bd_sf"/>
</dbReference>
<dbReference type="Proteomes" id="UP000535890">
    <property type="component" value="Unassembled WGS sequence"/>
</dbReference>
<dbReference type="Gene3D" id="1.10.10.10">
    <property type="entry name" value="Winged helix-like DNA-binding domain superfamily/Winged helix DNA-binding domain"/>
    <property type="match status" value="1"/>
</dbReference>
<dbReference type="SMART" id="SM00347">
    <property type="entry name" value="HTH_MARR"/>
    <property type="match status" value="1"/>
</dbReference>
<gene>
    <name evidence="2" type="ORF">BJ983_001335</name>
</gene>
<dbReference type="RefSeq" id="WP_179793101.1">
    <property type="nucleotide sequence ID" value="NZ_BAABHP010000004.1"/>
</dbReference>
<sequence length="156" mass="15673">MSGGELALRLLAAFRGLVDDVHAELAAHGHPGVRPAHGFALQAIGSGGATAGELALRLGVSKQAAGKTVDGLAALGYVERAVDPADARRKVVGLTAAGREVLDLSGRAFDRARGGRLAGVDAAQVAAFEQVLRALTDGDAPGFDAASWLAGPDPSS</sequence>
<dbReference type="InterPro" id="IPR039422">
    <property type="entry name" value="MarR/SlyA-like"/>
</dbReference>
<dbReference type="GO" id="GO:0003677">
    <property type="term" value="F:DNA binding"/>
    <property type="evidence" value="ECO:0007669"/>
    <property type="project" value="UniProtKB-KW"/>
</dbReference>
<accession>A0A7Y9DTI5</accession>
<comment type="caution">
    <text evidence="2">The sequence shown here is derived from an EMBL/GenBank/DDBJ whole genome shotgun (WGS) entry which is preliminary data.</text>
</comment>
<keyword evidence="2" id="KW-0238">DNA-binding</keyword>
<dbReference type="EMBL" id="JACCBN010000001">
    <property type="protein sequence ID" value="NYD35233.1"/>
    <property type="molecule type" value="Genomic_DNA"/>
</dbReference>
<dbReference type="PROSITE" id="PS50995">
    <property type="entry name" value="HTH_MARR_2"/>
    <property type="match status" value="1"/>
</dbReference>
<evidence type="ECO:0000259" key="1">
    <source>
        <dbReference type="PROSITE" id="PS50995"/>
    </source>
</evidence>
<dbReference type="Pfam" id="PF12802">
    <property type="entry name" value="MarR_2"/>
    <property type="match status" value="1"/>
</dbReference>